<dbReference type="GO" id="GO:0017057">
    <property type="term" value="F:6-phosphogluconolactonase activity"/>
    <property type="evidence" value="ECO:0007669"/>
    <property type="project" value="UniProtKB-UniRule"/>
</dbReference>
<dbReference type="InterPro" id="IPR037171">
    <property type="entry name" value="NagB/RpiA_transferase-like"/>
</dbReference>
<sequence>MTAGRDRAPTTVAQSPEDLRLRIKEYLVETLAHLFKYNGLISIGVSGGSMPKIICDALKSIENLEWKRIRLFMVDERFVPLTDPDSNYGQYLSHLPAEYHQYIVPVEMMETTTKTALQYEVTLKASLCPEQIGRLPRFDILFLGIGPDGHTCSLFPGHRLLKADTLSWVIAIDDSPKPPSKRVTLTLAVLNAAKNVAFIATGDDKATVVKSILERDPQYPCSLVRPFNNKLRFFLDKGSASKL</sequence>
<accession>A0A1I7XGE6</accession>
<dbReference type="SUPFAM" id="SSF100950">
    <property type="entry name" value="NagB/RpiA/CoA transferase-like"/>
    <property type="match status" value="1"/>
</dbReference>
<name>A0A1I7XGE6_HETBA</name>
<comment type="function">
    <text evidence="6">Hydrolysis of 6-phosphogluconolactone to 6-phosphogluconate.</text>
</comment>
<evidence type="ECO:0000256" key="2">
    <source>
        <dbReference type="ARBA" id="ARBA00004961"/>
    </source>
</evidence>
<dbReference type="InterPro" id="IPR039104">
    <property type="entry name" value="6PGL"/>
</dbReference>
<organism evidence="8 9">
    <name type="scientific">Heterorhabditis bacteriophora</name>
    <name type="common">Entomopathogenic nematode worm</name>
    <dbReference type="NCBI Taxonomy" id="37862"/>
    <lineage>
        <taxon>Eukaryota</taxon>
        <taxon>Metazoa</taxon>
        <taxon>Ecdysozoa</taxon>
        <taxon>Nematoda</taxon>
        <taxon>Chromadorea</taxon>
        <taxon>Rhabditida</taxon>
        <taxon>Rhabditina</taxon>
        <taxon>Rhabditomorpha</taxon>
        <taxon>Strongyloidea</taxon>
        <taxon>Heterorhabditidae</taxon>
        <taxon>Heterorhabditis</taxon>
    </lineage>
</organism>
<feature type="domain" description="Glucosamine/galactosamine-6-phosphate isomerase" evidence="7">
    <location>
        <begin position="15"/>
        <end position="231"/>
    </location>
</feature>
<comment type="catalytic activity">
    <reaction evidence="1 6">
        <text>6-phospho-D-glucono-1,5-lactone + H2O = 6-phospho-D-gluconate + H(+)</text>
        <dbReference type="Rhea" id="RHEA:12556"/>
        <dbReference type="ChEBI" id="CHEBI:15377"/>
        <dbReference type="ChEBI" id="CHEBI:15378"/>
        <dbReference type="ChEBI" id="CHEBI:57955"/>
        <dbReference type="ChEBI" id="CHEBI:58759"/>
        <dbReference type="EC" id="3.1.1.31"/>
    </reaction>
</comment>
<evidence type="ECO:0000256" key="4">
    <source>
        <dbReference type="ARBA" id="ARBA00013198"/>
    </source>
</evidence>
<dbReference type="Proteomes" id="UP000095283">
    <property type="component" value="Unplaced"/>
</dbReference>
<evidence type="ECO:0000256" key="5">
    <source>
        <dbReference type="ARBA" id="ARBA00022801"/>
    </source>
</evidence>
<dbReference type="PANTHER" id="PTHR11054:SF0">
    <property type="entry name" value="6-PHOSPHOGLUCONOLACTONASE"/>
    <property type="match status" value="1"/>
</dbReference>
<dbReference type="InterPro" id="IPR006148">
    <property type="entry name" value="Glc/Gal-6P_isomerase"/>
</dbReference>
<proteinExistence type="inferred from homology"/>
<dbReference type="UniPathway" id="UPA00115">
    <property type="reaction ID" value="UER00409"/>
</dbReference>
<dbReference type="AlphaFoldDB" id="A0A1I7XGE6"/>
<dbReference type="CDD" id="cd01400">
    <property type="entry name" value="6PGL"/>
    <property type="match status" value="1"/>
</dbReference>
<keyword evidence="8" id="KW-1185">Reference proteome</keyword>
<dbReference type="GO" id="GO:0005975">
    <property type="term" value="P:carbohydrate metabolic process"/>
    <property type="evidence" value="ECO:0007669"/>
    <property type="project" value="UniProtKB-UniRule"/>
</dbReference>
<evidence type="ECO:0000256" key="3">
    <source>
        <dbReference type="ARBA" id="ARBA00010662"/>
    </source>
</evidence>
<dbReference type="EC" id="3.1.1.31" evidence="4 6"/>
<comment type="similarity">
    <text evidence="3 6">Belongs to the glucosamine/galactosamine-6-phosphate isomerase family. 6-phosphogluconolactonase subfamily.</text>
</comment>
<evidence type="ECO:0000313" key="8">
    <source>
        <dbReference type="Proteomes" id="UP000095283"/>
    </source>
</evidence>
<keyword evidence="5 6" id="KW-0378">Hydrolase</keyword>
<protein>
    <recommendedName>
        <fullName evidence="4 6">6-phosphogluconolactonase</fullName>
        <shortName evidence="6">6PGL</shortName>
        <ecNumber evidence="4 6">3.1.1.31</ecNumber>
    </recommendedName>
</protein>
<evidence type="ECO:0000256" key="1">
    <source>
        <dbReference type="ARBA" id="ARBA00000832"/>
    </source>
</evidence>
<dbReference type="NCBIfam" id="TIGR01198">
    <property type="entry name" value="pgl"/>
    <property type="match status" value="1"/>
</dbReference>
<dbReference type="Pfam" id="PF01182">
    <property type="entry name" value="Glucosamine_iso"/>
    <property type="match status" value="1"/>
</dbReference>
<dbReference type="Gene3D" id="3.40.50.1360">
    <property type="match status" value="1"/>
</dbReference>
<dbReference type="InterPro" id="IPR005900">
    <property type="entry name" value="6-phosphogluconolactonase_DevB"/>
</dbReference>
<dbReference type="FunFam" id="3.40.50.1360:FF:000005">
    <property type="entry name" value="6-phosphogluconolactonase"/>
    <property type="match status" value="1"/>
</dbReference>
<comment type="pathway">
    <text evidence="2 6">Carbohydrate degradation; pentose phosphate pathway; D-ribulose 5-phosphate from D-glucose 6-phosphate (oxidative stage): step 2/3.</text>
</comment>
<dbReference type="WBParaSite" id="Hba_16749">
    <property type="protein sequence ID" value="Hba_16749"/>
    <property type="gene ID" value="Hba_16749"/>
</dbReference>
<dbReference type="GO" id="GO:0006098">
    <property type="term" value="P:pentose-phosphate shunt"/>
    <property type="evidence" value="ECO:0007669"/>
    <property type="project" value="UniProtKB-UniPathway"/>
</dbReference>
<dbReference type="PANTHER" id="PTHR11054">
    <property type="entry name" value="6-PHOSPHOGLUCONOLACTONASE"/>
    <property type="match status" value="1"/>
</dbReference>
<evidence type="ECO:0000313" key="9">
    <source>
        <dbReference type="WBParaSite" id="Hba_16749"/>
    </source>
</evidence>
<reference evidence="9" key="1">
    <citation type="submission" date="2016-11" db="UniProtKB">
        <authorList>
            <consortium name="WormBaseParasite"/>
        </authorList>
    </citation>
    <scope>IDENTIFICATION</scope>
</reference>
<evidence type="ECO:0000256" key="6">
    <source>
        <dbReference type="RuleBase" id="RU365095"/>
    </source>
</evidence>
<evidence type="ECO:0000259" key="7">
    <source>
        <dbReference type="Pfam" id="PF01182"/>
    </source>
</evidence>